<dbReference type="PRINTS" id="PR00344">
    <property type="entry name" value="BCTRLSENSOR"/>
</dbReference>
<comment type="subunit">
    <text evidence="9">At low DSF concentrations, interacts with RpfF.</text>
</comment>
<dbReference type="PATRIC" id="fig|1121451.3.peg.857"/>
<dbReference type="Pfam" id="PF01590">
    <property type="entry name" value="GAF"/>
    <property type="match status" value="1"/>
</dbReference>
<evidence type="ECO:0000256" key="3">
    <source>
        <dbReference type="ARBA" id="ARBA00022553"/>
    </source>
</evidence>
<dbReference type="HOGENOM" id="CLU_000445_34_2_7"/>
<dbReference type="STRING" id="1121451.DESAM_20595"/>
<dbReference type="PANTHER" id="PTHR43642:SF1">
    <property type="entry name" value="HYBRID SIGNAL TRANSDUCTION HISTIDINE KINASE G"/>
    <property type="match status" value="1"/>
</dbReference>
<dbReference type="Pfam" id="PF00512">
    <property type="entry name" value="HisKA"/>
    <property type="match status" value="1"/>
</dbReference>
<dbReference type="SUPFAM" id="SSF55874">
    <property type="entry name" value="ATPase domain of HSP90 chaperone/DNA topoisomerase II/histidine kinase"/>
    <property type="match status" value="1"/>
</dbReference>
<feature type="domain" description="Response regulatory" evidence="14">
    <location>
        <begin position="1863"/>
        <end position="1983"/>
    </location>
</feature>
<evidence type="ECO:0000256" key="7">
    <source>
        <dbReference type="ARBA" id="ARBA00022840"/>
    </source>
</evidence>
<evidence type="ECO:0000256" key="10">
    <source>
        <dbReference type="ARBA" id="ARBA00068150"/>
    </source>
</evidence>
<dbReference type="Gene3D" id="1.10.510.10">
    <property type="entry name" value="Transferase(Phosphotransferase) domain 1"/>
    <property type="match status" value="1"/>
</dbReference>
<keyword evidence="17" id="KW-1185">Reference proteome</keyword>
<dbReference type="SUPFAM" id="SSF47384">
    <property type="entry name" value="Homodimeric domain of signal transducing histidine kinase"/>
    <property type="match status" value="1"/>
</dbReference>
<evidence type="ECO:0000256" key="4">
    <source>
        <dbReference type="ARBA" id="ARBA00022679"/>
    </source>
</evidence>
<reference evidence="16 17" key="1">
    <citation type="submission" date="2012-10" db="EMBL/GenBank/DDBJ databases">
        <authorList>
            <person name="Genoscope - CEA"/>
        </authorList>
    </citation>
    <scope>NUCLEOTIDE SEQUENCE [LARGE SCALE GENOMIC DNA]</scope>
    <source>
        <strain evidence="17">AM13 / DSM 14728</strain>
    </source>
</reference>
<dbReference type="SMART" id="SM00065">
    <property type="entry name" value="GAF"/>
    <property type="match status" value="1"/>
</dbReference>
<dbReference type="Pfam" id="PF00072">
    <property type="entry name" value="Response_reg"/>
    <property type="match status" value="1"/>
</dbReference>
<dbReference type="EMBL" id="FO203522">
    <property type="protein sequence ID" value="CCO22882.1"/>
    <property type="molecule type" value="Genomic_DNA"/>
</dbReference>
<dbReference type="eggNOG" id="COG3899">
    <property type="taxonomic scope" value="Bacteria"/>
</dbReference>
<dbReference type="InterPro" id="IPR036097">
    <property type="entry name" value="HisK_dim/P_sf"/>
</dbReference>
<dbReference type="InterPro" id="IPR027417">
    <property type="entry name" value="P-loop_NTPase"/>
</dbReference>
<evidence type="ECO:0000256" key="5">
    <source>
        <dbReference type="ARBA" id="ARBA00022741"/>
    </source>
</evidence>
<dbReference type="Pfam" id="PF02518">
    <property type="entry name" value="HATPase_c"/>
    <property type="match status" value="1"/>
</dbReference>
<dbReference type="SUPFAM" id="SSF56112">
    <property type="entry name" value="Protein kinase-like (PK-like)"/>
    <property type="match status" value="1"/>
</dbReference>
<dbReference type="PANTHER" id="PTHR43642">
    <property type="entry name" value="HYBRID SIGNAL TRANSDUCTION HISTIDINE KINASE G"/>
    <property type="match status" value="1"/>
</dbReference>
<evidence type="ECO:0000259" key="12">
    <source>
        <dbReference type="PROSITE" id="PS50011"/>
    </source>
</evidence>
<dbReference type="EC" id="2.7.13.3" evidence="2"/>
<dbReference type="CDD" id="cd00082">
    <property type="entry name" value="HisKA"/>
    <property type="match status" value="1"/>
</dbReference>
<keyword evidence="6" id="KW-0418">Kinase</keyword>
<comment type="catalytic activity">
    <reaction evidence="1">
        <text>ATP + protein L-histidine = ADP + protein N-phospho-L-histidine.</text>
        <dbReference type="EC" id="2.7.13.3"/>
    </reaction>
</comment>
<dbReference type="Gene3D" id="3.40.50.2300">
    <property type="match status" value="2"/>
</dbReference>
<organism evidence="16 17">
    <name type="scientific">Maridesulfovibrio hydrothermalis AM13 = DSM 14728</name>
    <dbReference type="NCBI Taxonomy" id="1121451"/>
    <lineage>
        <taxon>Bacteria</taxon>
        <taxon>Pseudomonadati</taxon>
        <taxon>Thermodesulfobacteriota</taxon>
        <taxon>Desulfovibrionia</taxon>
        <taxon>Desulfovibrionales</taxon>
        <taxon>Desulfovibrionaceae</taxon>
        <taxon>Maridesulfovibrio</taxon>
    </lineage>
</organism>
<dbReference type="GO" id="GO:0005524">
    <property type="term" value="F:ATP binding"/>
    <property type="evidence" value="ECO:0007669"/>
    <property type="project" value="UniProtKB-KW"/>
</dbReference>
<dbReference type="InterPro" id="IPR001610">
    <property type="entry name" value="PAC"/>
</dbReference>
<feature type="domain" description="PAC" evidence="15">
    <location>
        <begin position="1563"/>
        <end position="1615"/>
    </location>
</feature>
<dbReference type="InterPro" id="IPR029016">
    <property type="entry name" value="GAF-like_dom_sf"/>
</dbReference>
<dbReference type="NCBIfam" id="TIGR00229">
    <property type="entry name" value="sensory_box"/>
    <property type="match status" value="1"/>
</dbReference>
<dbReference type="Gene3D" id="1.10.287.130">
    <property type="match status" value="1"/>
</dbReference>
<dbReference type="InterPro" id="IPR001789">
    <property type="entry name" value="Sig_transdc_resp-reg_receiver"/>
</dbReference>
<feature type="domain" description="Histidine kinase" evidence="13">
    <location>
        <begin position="1632"/>
        <end position="1849"/>
    </location>
</feature>
<dbReference type="SUPFAM" id="SSF55785">
    <property type="entry name" value="PYP-like sensor domain (PAS domain)"/>
    <property type="match status" value="1"/>
</dbReference>
<keyword evidence="5" id="KW-0547">Nucleotide-binding</keyword>
<evidence type="ECO:0000313" key="17">
    <source>
        <dbReference type="Proteomes" id="UP000010808"/>
    </source>
</evidence>
<dbReference type="KEGG" id="dhy:DESAM_20595"/>
<dbReference type="InterPro" id="IPR000014">
    <property type="entry name" value="PAS"/>
</dbReference>
<sequence length="2134" mass="241174">MGMINLAGYENVNSLHEGEDLTLFRAIRSYDDIPVLIKYPNSKQPSPRILSGLKNEFAASQEIGNNGIIQTVSLHRTDNSLALILEDKDYQLLGSLVRNNETDLRKKIKLAIKIAKSMEMIHSKGFLHRNIRPQSIAVSGDLSEAVLTNLQFSSRISDSYSGGGTSLLSDENITYISPEQSGRISGELDRRSDFYSLGVTFFELFTGRPPFIADDALELIHSHLAKEPPVPYHLNPEIPESVSAVILKLLAKNPGDRYQSAHGIIQDLKACLRIIKNQEPPEGFTVGNQDISDTFTLSRRLFGRKDEIKLLQNSYNKVSLGSCEIIVVRGEPGCGKTTLVQAIRKKVIRDRGEFISGKFDQFRRNRPYSAIIQAFQEILRKRMTSPAPVINAWEKRITDALGQNAGLITEVIPELEQLIGPQKRPHKLPSAESRNRFNLTFKNFIKVFPSMDKPLVLFLDDLQWADPATIHLIKRLLEDNETSYLMLITAYRTNHPLDKNVLSMLTEIEELNSNAKTITLDKLKLRHVHGFISRTLRSDRKSTEELAKLVYNRTGGNPLFVREYLRNLHRGKFIEFNYTKNRWDWDLKAIRNISIDGNIVELMADKIMSQPLEGQDILKAASCIGGKFDLRILMAVTDILDDVVINYMNLALQEGLIVSDEDSDTHIISLENDTEHSTYLSFMHDRVQQAAYSMLNAAEKNKLHLRIGRAMLEIYNDSEINDLVFEIATQYNFSINEITDEVERTKVSDIFLKAGRKAKRSSAFELATKYFATASRLMDTDSWSTHYQEFLDLHLDWFECNYLSGATKHSEQIFKTIIAHAMTRNDLAKANLAKIQLYFDQSRYHEAVKLGLKMLELYKMHIPIRPGNIAIRAELIKTKLILRNKTADTLLDLPEMSDPDHQETMRLLMYTIAPAYMFNKKLVFFMILKMIQFSVKHGNAPSSAFGYMFYAMFLAAKDFSFNKSKEFTRLAVDLNNRFNNSELETKINMLRGAMHDHWHEPLARNVSTLEKAFQTGLLHGDNAYARYSGYFAVYYKFLQGGSIADVYDSSEKFAGFIRKNKNSLSSGALNLALQMCKSMEGKTYTPGYLDDDTFQEAKLIAVARSSGSEVVEYWTGLSKIITLSLFNYHAKALEYIDYLYDTLEQTLFGMYVVPIFHFFSIINMSAEFEDAAANTQKEYSSRINASLSKLEKWQNNCPDNFRHLYLIAKAENSRLTGKMNEAIYLYEEGIRSCIKIDSNIFAALACELAARFHFTIGGKRSGMALLAEACQYYRRWGATAKVQRLMHDHRLLQNSLTSQFTADESEEQSGASKTNYSLDISAVVKASQAISGEIVLDRLLDKLMRIVIENAGAQKATLLLNNKNALELTAHAFVSKHGITTRVKPESNQELYCKSIVNYVLRSKDNIVLRDAGAQGPFTIDSYIIRTKPKSILAMPVVNQQIMRGVLYLENNLSPGVFTEDRLEVLNLLCSQAAISIQNARLYSDLRDSETQHRTLLENINVGAFRAEADLDGRLLKGNRALAEMFGYHSWNEFKMTPIRSLYVNPKLYHSILNDLADGAIIRDREVKMRRQDGTPIWVNMTASLHQDGSERENCIEGVFEDVTEKRKAQELERAKVAADAANKAKSDFLASMSHEIRTPMNAILGMADMLWESRLSKVQRNYVKLFKNAGENLLLLINDILDLSKIEAGQITLEAIDFNLEDLFEEIGSIFALRAQAKKIDFCWYISPQVPKIITGDPTRIRQIIVNLVGNALKFTKSGTITYEAGLTQKGLLRIIIKDTGLGIPKAKMNTVFDTFSQADSSTTRNFGGTGLGLSICSRMVTSMKGGLFVSSEEGKGSSFAFTIRIEIPIQPKRPLPLKNTSILMVDQKHVCRDFLEQSLKDIGAAVYVAEDFSRAAAKAAEMSLANAANKVLVVGIPAGEDDRFEVLKKLKRDLCKNWKLIMIMQAKPEPRATSRAKQLGASYVHKPVHSLAIAEIVKDTNTDYIEQVEPVEIICKEEPVNKIENTNNSILLVEDSEDNRMVIDLFLKKSPYNIDYAMNGKEGLEKFIAGEYSIILMDIQMPVMDGYEATKAIREYEKKNNMQEIPILALTANAFQEDEQKCLECGCTAHMAKPVKKKKLLKTLEELLPSGK</sequence>
<dbReference type="InterPro" id="IPR013767">
    <property type="entry name" value="PAS_fold"/>
</dbReference>
<evidence type="ECO:0000259" key="15">
    <source>
        <dbReference type="PROSITE" id="PS50113"/>
    </source>
</evidence>
<dbReference type="Proteomes" id="UP000010808">
    <property type="component" value="Chromosome"/>
</dbReference>
<dbReference type="InterPro" id="IPR003594">
    <property type="entry name" value="HATPase_dom"/>
</dbReference>
<dbReference type="InterPro" id="IPR011009">
    <property type="entry name" value="Kinase-like_dom_sf"/>
</dbReference>
<dbReference type="FunFam" id="3.30.565.10:FF:000010">
    <property type="entry name" value="Sensor histidine kinase RcsC"/>
    <property type="match status" value="1"/>
</dbReference>
<keyword evidence="7" id="KW-0067">ATP-binding</keyword>
<dbReference type="SMART" id="SM00387">
    <property type="entry name" value="HATPase_c"/>
    <property type="match status" value="1"/>
</dbReference>
<dbReference type="SUPFAM" id="SSF55781">
    <property type="entry name" value="GAF domain-like"/>
    <property type="match status" value="1"/>
</dbReference>
<evidence type="ECO:0000259" key="14">
    <source>
        <dbReference type="PROSITE" id="PS50110"/>
    </source>
</evidence>
<keyword evidence="3 11" id="KW-0597">Phosphoprotein</keyword>
<dbReference type="InterPro" id="IPR035965">
    <property type="entry name" value="PAS-like_dom_sf"/>
</dbReference>
<dbReference type="GO" id="GO:0000155">
    <property type="term" value="F:phosphorelay sensor kinase activity"/>
    <property type="evidence" value="ECO:0007669"/>
    <property type="project" value="InterPro"/>
</dbReference>
<feature type="modified residue" description="4-aspartylphosphate" evidence="11">
    <location>
        <position position="2060"/>
    </location>
</feature>
<dbReference type="SMART" id="SM00448">
    <property type="entry name" value="REC"/>
    <property type="match status" value="2"/>
</dbReference>
<dbReference type="Gene3D" id="3.30.565.10">
    <property type="entry name" value="Histidine kinase-like ATPase, C-terminal domain"/>
    <property type="match status" value="1"/>
</dbReference>
<dbReference type="SUPFAM" id="SSF52172">
    <property type="entry name" value="CheY-like"/>
    <property type="match status" value="2"/>
</dbReference>
<accession>L0R9I6</accession>
<keyword evidence="4" id="KW-0808">Transferase</keyword>
<dbReference type="InterPro" id="IPR053159">
    <property type="entry name" value="Hybrid_Histidine_Kinase"/>
</dbReference>
<comment type="caution">
    <text evidence="11">Lacks conserved residue(s) required for the propagation of feature annotation.</text>
</comment>
<dbReference type="Gene3D" id="3.30.450.40">
    <property type="match status" value="1"/>
</dbReference>
<protein>
    <recommendedName>
        <fullName evidence="10">Sensory/regulatory protein RpfC</fullName>
        <ecNumber evidence="2">2.7.13.3</ecNumber>
    </recommendedName>
</protein>
<feature type="domain" description="Response regulatory" evidence="14">
    <location>
        <begin position="2011"/>
        <end position="2130"/>
    </location>
</feature>
<evidence type="ECO:0000256" key="11">
    <source>
        <dbReference type="PROSITE-ProRule" id="PRU00169"/>
    </source>
</evidence>
<dbReference type="InterPro" id="IPR004358">
    <property type="entry name" value="Sig_transdc_His_kin-like_C"/>
</dbReference>
<dbReference type="InterPro" id="IPR005467">
    <property type="entry name" value="His_kinase_dom"/>
</dbReference>
<dbReference type="InterPro" id="IPR003018">
    <property type="entry name" value="GAF"/>
</dbReference>
<dbReference type="CDD" id="cd00130">
    <property type="entry name" value="PAS"/>
    <property type="match status" value="1"/>
</dbReference>
<dbReference type="SUPFAM" id="SSF52540">
    <property type="entry name" value="P-loop containing nucleoside triphosphate hydrolases"/>
    <property type="match status" value="1"/>
</dbReference>
<evidence type="ECO:0000256" key="2">
    <source>
        <dbReference type="ARBA" id="ARBA00012438"/>
    </source>
</evidence>
<dbReference type="PROSITE" id="PS50113">
    <property type="entry name" value="PAC"/>
    <property type="match status" value="1"/>
</dbReference>
<dbReference type="CDD" id="cd16922">
    <property type="entry name" value="HATPase_EvgS-ArcB-TorS-like"/>
    <property type="match status" value="1"/>
</dbReference>
<dbReference type="eggNOG" id="COG5002">
    <property type="taxonomic scope" value="Bacteria"/>
</dbReference>
<dbReference type="InterPro" id="IPR041664">
    <property type="entry name" value="AAA_16"/>
</dbReference>
<evidence type="ECO:0000256" key="6">
    <source>
        <dbReference type="ARBA" id="ARBA00022777"/>
    </source>
</evidence>
<dbReference type="InterPro" id="IPR003661">
    <property type="entry name" value="HisK_dim/P_dom"/>
</dbReference>
<evidence type="ECO:0000313" key="16">
    <source>
        <dbReference type="EMBL" id="CCO22882.1"/>
    </source>
</evidence>
<dbReference type="Pfam" id="PF00989">
    <property type="entry name" value="PAS"/>
    <property type="match status" value="1"/>
</dbReference>
<evidence type="ECO:0000256" key="1">
    <source>
        <dbReference type="ARBA" id="ARBA00000085"/>
    </source>
</evidence>
<dbReference type="FunFam" id="1.10.287.130:FF:000002">
    <property type="entry name" value="Two-component osmosensing histidine kinase"/>
    <property type="match status" value="1"/>
</dbReference>
<evidence type="ECO:0000259" key="13">
    <source>
        <dbReference type="PROSITE" id="PS50109"/>
    </source>
</evidence>
<dbReference type="PROSITE" id="PS50109">
    <property type="entry name" value="HIS_KIN"/>
    <property type="match status" value="1"/>
</dbReference>
<name>L0R9I6_9BACT</name>
<dbReference type="Gene3D" id="3.40.50.300">
    <property type="entry name" value="P-loop containing nucleotide triphosphate hydrolases"/>
    <property type="match status" value="1"/>
</dbReference>
<dbReference type="PROSITE" id="PS50110">
    <property type="entry name" value="RESPONSE_REGULATORY"/>
    <property type="match status" value="2"/>
</dbReference>
<dbReference type="SMART" id="SM00086">
    <property type="entry name" value="PAC"/>
    <property type="match status" value="1"/>
</dbReference>
<dbReference type="InterPro" id="IPR000719">
    <property type="entry name" value="Prot_kinase_dom"/>
</dbReference>
<dbReference type="InterPro" id="IPR011006">
    <property type="entry name" value="CheY-like_superfamily"/>
</dbReference>
<dbReference type="Pfam" id="PF00069">
    <property type="entry name" value="Pkinase"/>
    <property type="match status" value="1"/>
</dbReference>
<feature type="domain" description="Protein kinase" evidence="12">
    <location>
        <begin position="9"/>
        <end position="272"/>
    </location>
</feature>
<dbReference type="InterPro" id="IPR000700">
    <property type="entry name" value="PAS-assoc_C"/>
</dbReference>
<dbReference type="SMART" id="SM00388">
    <property type="entry name" value="HisKA"/>
    <property type="match status" value="1"/>
</dbReference>
<proteinExistence type="predicted"/>
<dbReference type="InterPro" id="IPR036890">
    <property type="entry name" value="HATPase_C_sf"/>
</dbReference>
<dbReference type="Gene3D" id="3.30.450.20">
    <property type="entry name" value="PAS domain"/>
    <property type="match status" value="1"/>
</dbReference>
<gene>
    <name evidence="16" type="ORF">DESAM_20595</name>
</gene>
<keyword evidence="8" id="KW-0902">Two-component regulatory system</keyword>
<evidence type="ECO:0000256" key="9">
    <source>
        <dbReference type="ARBA" id="ARBA00064003"/>
    </source>
</evidence>
<dbReference type="PROSITE" id="PS50011">
    <property type="entry name" value="PROTEIN_KINASE_DOM"/>
    <property type="match status" value="1"/>
</dbReference>
<dbReference type="CDD" id="cd14014">
    <property type="entry name" value="STKc_PknB_like"/>
    <property type="match status" value="1"/>
</dbReference>
<dbReference type="Pfam" id="PF13191">
    <property type="entry name" value="AAA_16"/>
    <property type="match status" value="1"/>
</dbReference>
<evidence type="ECO:0000256" key="8">
    <source>
        <dbReference type="ARBA" id="ARBA00023012"/>
    </source>
</evidence>
<dbReference type="CDD" id="cd17546">
    <property type="entry name" value="REC_hyHK_CKI1_RcsC-like"/>
    <property type="match status" value="1"/>
</dbReference>